<dbReference type="GO" id="GO:0016020">
    <property type="term" value="C:membrane"/>
    <property type="evidence" value="ECO:0007669"/>
    <property type="project" value="UniProtKB-SubCell"/>
</dbReference>
<evidence type="ECO:0000256" key="1">
    <source>
        <dbReference type="ARBA" id="ARBA00004141"/>
    </source>
</evidence>
<dbReference type="Pfam" id="PF01040">
    <property type="entry name" value="UbiA"/>
    <property type="match status" value="1"/>
</dbReference>
<comment type="similarity">
    <text evidence="2">Belongs to the UbiA prenyltransferase family.</text>
</comment>
<dbReference type="KEGG" id="enn:FRE64_10075"/>
<feature type="transmembrane region" description="Helical" evidence="7">
    <location>
        <begin position="57"/>
        <end position="81"/>
    </location>
</feature>
<dbReference type="EMBL" id="CP042326">
    <property type="protein sequence ID" value="QDZ40268.1"/>
    <property type="molecule type" value="Genomic_DNA"/>
</dbReference>
<dbReference type="RefSeq" id="WP_146295951.1">
    <property type="nucleotide sequence ID" value="NZ_CP042326.1"/>
</dbReference>
<feature type="transmembrane region" description="Helical" evidence="7">
    <location>
        <begin position="127"/>
        <end position="145"/>
    </location>
</feature>
<keyword evidence="6 7" id="KW-0472">Membrane</keyword>
<feature type="transmembrane region" description="Helical" evidence="7">
    <location>
        <begin position="259"/>
        <end position="277"/>
    </location>
</feature>
<evidence type="ECO:0000313" key="9">
    <source>
        <dbReference type="Proteomes" id="UP000318453"/>
    </source>
</evidence>
<keyword evidence="5 7" id="KW-1133">Transmembrane helix</keyword>
<gene>
    <name evidence="8" type="ORF">FRE64_10075</name>
</gene>
<protein>
    <submittedName>
        <fullName evidence="8">Homogentisate phytyltransferase</fullName>
        <ecNumber evidence="8">2.5.1.115</ecNumber>
    </submittedName>
</protein>
<dbReference type="InterPro" id="IPR044502">
    <property type="entry name" value="AtHST-like"/>
</dbReference>
<dbReference type="PANTHER" id="PTHR43009:SF7">
    <property type="entry name" value="HOMOGENTISATE GERANYLGERANYLTRANSFERASE, CHLOROPLASTIC"/>
    <property type="match status" value="1"/>
</dbReference>
<dbReference type="Proteomes" id="UP000318453">
    <property type="component" value="Chromosome"/>
</dbReference>
<accession>A0A5B8NMP1</accession>
<dbReference type="AlphaFoldDB" id="A0A5B8NMP1"/>
<sequence>MTNESNLERHFFNDPSSWLQSFWKFSRPHTVIGTTLSVFALYFIAIALNPLPLNVNTIVPLITAWLACFNGNIYIVGLNQLQDVSIDQINKPSLPVASGEFSYRQGQWIVGTTGVLALIIAWFSNPWLLFTIGVSLIIGTAYSLPPIRLKRFPFFAALCIFTVRGVIVNLGLFLHFRESLTQEQIIPPAIWALTVFILVFTIAIAIFKDVPDLEGDKKYNITTFTLLLGKSAIFNITRGIISVCYLGVILASFLWLPDVNPIFVGMTHGGLLLVLWWRSQKVDLDNKTLIAEFYQFIWKLFYLEYLLFPVACFLA</sequence>
<evidence type="ECO:0000256" key="7">
    <source>
        <dbReference type="SAM" id="Phobius"/>
    </source>
</evidence>
<proteinExistence type="inferred from homology"/>
<dbReference type="Gene3D" id="1.10.357.140">
    <property type="entry name" value="UbiA prenyltransferase"/>
    <property type="match status" value="1"/>
</dbReference>
<keyword evidence="4 7" id="KW-0812">Transmembrane</keyword>
<dbReference type="NCBIfam" id="NF009525">
    <property type="entry name" value="PRK12887.1"/>
    <property type="match status" value="1"/>
</dbReference>
<dbReference type="GO" id="GO:0010176">
    <property type="term" value="F:homogentisate phytyltransferase activity"/>
    <property type="evidence" value="ECO:0007669"/>
    <property type="project" value="UniProtKB-EC"/>
</dbReference>
<dbReference type="OrthoDB" id="419081at2"/>
<evidence type="ECO:0000256" key="5">
    <source>
        <dbReference type="ARBA" id="ARBA00022989"/>
    </source>
</evidence>
<dbReference type="CDD" id="cd13960">
    <property type="entry name" value="PT_UbiA_HPT1"/>
    <property type="match status" value="1"/>
</dbReference>
<dbReference type="InterPro" id="IPR000537">
    <property type="entry name" value="UbiA_prenyltransferase"/>
</dbReference>
<keyword evidence="3 8" id="KW-0808">Transferase</keyword>
<dbReference type="InterPro" id="IPR044878">
    <property type="entry name" value="UbiA_sf"/>
</dbReference>
<feature type="transmembrane region" description="Helical" evidence="7">
    <location>
        <begin position="227"/>
        <end position="253"/>
    </location>
</feature>
<dbReference type="EC" id="2.5.1.115" evidence="8"/>
<dbReference type="PANTHER" id="PTHR43009">
    <property type="entry name" value="HOMOGENTISATE SOLANESYLTRANSFERASE, CHLOROPLASTIC"/>
    <property type="match status" value="1"/>
</dbReference>
<evidence type="ECO:0000256" key="6">
    <source>
        <dbReference type="ARBA" id="ARBA00023136"/>
    </source>
</evidence>
<evidence type="ECO:0000256" key="4">
    <source>
        <dbReference type="ARBA" id="ARBA00022692"/>
    </source>
</evidence>
<name>A0A5B8NMP1_9CHRO</name>
<evidence type="ECO:0000256" key="2">
    <source>
        <dbReference type="ARBA" id="ARBA00005985"/>
    </source>
</evidence>
<organism evidence="8 9">
    <name type="scientific">Euhalothece natronophila Z-M001</name>
    <dbReference type="NCBI Taxonomy" id="522448"/>
    <lineage>
        <taxon>Bacteria</taxon>
        <taxon>Bacillati</taxon>
        <taxon>Cyanobacteriota</taxon>
        <taxon>Cyanophyceae</taxon>
        <taxon>Oscillatoriophycideae</taxon>
        <taxon>Chroococcales</taxon>
        <taxon>Halothecacae</taxon>
        <taxon>Halothece cluster</taxon>
        <taxon>Euhalothece</taxon>
    </lineage>
</organism>
<feature type="transmembrane region" description="Helical" evidence="7">
    <location>
        <begin position="188"/>
        <end position="207"/>
    </location>
</feature>
<evidence type="ECO:0000313" key="8">
    <source>
        <dbReference type="EMBL" id="QDZ40268.1"/>
    </source>
</evidence>
<feature type="transmembrane region" description="Helical" evidence="7">
    <location>
        <begin position="152"/>
        <end position="176"/>
    </location>
</feature>
<comment type="subcellular location">
    <subcellularLocation>
        <location evidence="1">Membrane</location>
        <topology evidence="1">Multi-pass membrane protein</topology>
    </subcellularLocation>
</comment>
<keyword evidence="9" id="KW-1185">Reference proteome</keyword>
<feature type="transmembrane region" description="Helical" evidence="7">
    <location>
        <begin position="31"/>
        <end position="51"/>
    </location>
</feature>
<evidence type="ECO:0000256" key="3">
    <source>
        <dbReference type="ARBA" id="ARBA00022679"/>
    </source>
</evidence>
<reference evidence="8" key="1">
    <citation type="submission" date="2019-08" db="EMBL/GenBank/DDBJ databases">
        <title>Carotenoids and Carotenoid Binding Proteins in the Halophilic Cyanobacterium Euhalothece sp. ZM00.</title>
        <authorList>
            <person name="Cho S.M."/>
            <person name="Song J.Y."/>
            <person name="Park Y.-I."/>
        </authorList>
    </citation>
    <scope>NUCLEOTIDE SEQUENCE [LARGE SCALE GENOMIC DNA]</scope>
    <source>
        <strain evidence="8">Z-M001</strain>
    </source>
</reference>